<keyword evidence="3" id="KW-0687">Ribonucleoprotein</keyword>
<keyword evidence="5" id="KW-0812">Transmembrane</keyword>
<dbReference type="AlphaFoldDB" id="A0AAV7FSW7"/>
<evidence type="ECO:0000313" key="6">
    <source>
        <dbReference type="EMBL" id="KAH0452669.1"/>
    </source>
</evidence>
<dbReference type="GO" id="GO:0005840">
    <property type="term" value="C:ribosome"/>
    <property type="evidence" value="ECO:0007669"/>
    <property type="project" value="UniProtKB-KW"/>
</dbReference>
<dbReference type="InterPro" id="IPR023575">
    <property type="entry name" value="Ribosomal_uS19_SF"/>
</dbReference>
<dbReference type="EMBL" id="JAGFBR010000017">
    <property type="protein sequence ID" value="KAH0452669.1"/>
    <property type="molecule type" value="Genomic_DNA"/>
</dbReference>
<dbReference type="Pfam" id="PF00203">
    <property type="entry name" value="Ribosomal_S19"/>
    <property type="match status" value="1"/>
</dbReference>
<evidence type="ECO:0000256" key="3">
    <source>
        <dbReference type="ARBA" id="ARBA00023274"/>
    </source>
</evidence>
<keyword evidence="2" id="KW-0689">Ribosomal protein</keyword>
<evidence type="ECO:0000256" key="2">
    <source>
        <dbReference type="ARBA" id="ARBA00022980"/>
    </source>
</evidence>
<keyword evidence="7" id="KW-1185">Reference proteome</keyword>
<dbReference type="Proteomes" id="UP000775213">
    <property type="component" value="Unassembled WGS sequence"/>
</dbReference>
<protein>
    <submittedName>
        <fullName evidence="6">Uncharacterized protein</fullName>
    </submittedName>
</protein>
<reference evidence="6 7" key="1">
    <citation type="journal article" date="2021" name="Hortic Res">
        <title>Chromosome-scale assembly of the Dendrobium chrysotoxum genome enhances the understanding of orchid evolution.</title>
        <authorList>
            <person name="Zhang Y."/>
            <person name="Zhang G.Q."/>
            <person name="Zhang D."/>
            <person name="Liu X.D."/>
            <person name="Xu X.Y."/>
            <person name="Sun W.H."/>
            <person name="Yu X."/>
            <person name="Zhu X."/>
            <person name="Wang Z.W."/>
            <person name="Zhao X."/>
            <person name="Zhong W.Y."/>
            <person name="Chen H."/>
            <person name="Yin W.L."/>
            <person name="Huang T."/>
            <person name="Niu S.C."/>
            <person name="Liu Z.J."/>
        </authorList>
    </citation>
    <scope>NUCLEOTIDE SEQUENCE [LARGE SCALE GENOMIC DNA]</scope>
    <source>
        <strain evidence="6">Lindl</strain>
    </source>
</reference>
<comment type="caution">
    <text evidence="6">The sequence shown here is derived from an EMBL/GenBank/DDBJ whole genome shotgun (WGS) entry which is preliminary data.</text>
</comment>
<feature type="transmembrane region" description="Helical" evidence="5">
    <location>
        <begin position="65"/>
        <end position="90"/>
    </location>
</feature>
<dbReference type="InterPro" id="IPR002222">
    <property type="entry name" value="Ribosomal_uS19"/>
</dbReference>
<organism evidence="6 7">
    <name type="scientific">Dendrobium chrysotoxum</name>
    <name type="common">Orchid</name>
    <dbReference type="NCBI Taxonomy" id="161865"/>
    <lineage>
        <taxon>Eukaryota</taxon>
        <taxon>Viridiplantae</taxon>
        <taxon>Streptophyta</taxon>
        <taxon>Embryophyta</taxon>
        <taxon>Tracheophyta</taxon>
        <taxon>Spermatophyta</taxon>
        <taxon>Magnoliopsida</taxon>
        <taxon>Liliopsida</taxon>
        <taxon>Asparagales</taxon>
        <taxon>Orchidaceae</taxon>
        <taxon>Epidendroideae</taxon>
        <taxon>Malaxideae</taxon>
        <taxon>Dendrobiinae</taxon>
        <taxon>Dendrobium</taxon>
    </lineage>
</organism>
<gene>
    <name evidence="6" type="ORF">IEQ34_019968</name>
</gene>
<dbReference type="GO" id="GO:0006412">
    <property type="term" value="P:translation"/>
    <property type="evidence" value="ECO:0007669"/>
    <property type="project" value="InterPro"/>
</dbReference>
<proteinExistence type="inferred from homology"/>
<dbReference type="SUPFAM" id="SSF54570">
    <property type="entry name" value="Ribosomal protein S19"/>
    <property type="match status" value="1"/>
</dbReference>
<keyword evidence="5" id="KW-0472">Membrane</keyword>
<evidence type="ECO:0000256" key="5">
    <source>
        <dbReference type="SAM" id="Phobius"/>
    </source>
</evidence>
<dbReference type="Gene3D" id="3.30.860.10">
    <property type="entry name" value="30s Ribosomal Protein S19, Chain A"/>
    <property type="match status" value="1"/>
</dbReference>
<dbReference type="GO" id="GO:0003735">
    <property type="term" value="F:structural constituent of ribosome"/>
    <property type="evidence" value="ECO:0007669"/>
    <property type="project" value="InterPro"/>
</dbReference>
<evidence type="ECO:0000256" key="4">
    <source>
        <dbReference type="SAM" id="MobiDB-lite"/>
    </source>
</evidence>
<keyword evidence="5" id="KW-1133">Transmembrane helix</keyword>
<name>A0AAV7FSW7_DENCH</name>
<comment type="similarity">
    <text evidence="1">Belongs to the universal ribosomal protein uS19 family.</text>
</comment>
<sequence>MIGHEIAIHNGKEHLSIYITYRMVGSFSSSDVGEEEDFSDYEEVVPVKVAHPSRSNGGKRYKSKVVVFNGIVEKVVDALLVGIWAVWWLPYWYFSFSPVRDYLVHVFCCCLCENPYLVSLDSLHQERPKPTASKHLHQSKTQTSAAKHQEQKIPQPPFIPER</sequence>
<accession>A0AAV7FSW7</accession>
<dbReference type="GO" id="GO:1990904">
    <property type="term" value="C:ribonucleoprotein complex"/>
    <property type="evidence" value="ECO:0007669"/>
    <property type="project" value="UniProtKB-KW"/>
</dbReference>
<evidence type="ECO:0000256" key="1">
    <source>
        <dbReference type="ARBA" id="ARBA00007345"/>
    </source>
</evidence>
<feature type="region of interest" description="Disordered" evidence="4">
    <location>
        <begin position="128"/>
        <end position="162"/>
    </location>
</feature>
<evidence type="ECO:0000313" key="7">
    <source>
        <dbReference type="Proteomes" id="UP000775213"/>
    </source>
</evidence>